<comment type="cofactor">
    <cofactor evidence="1">
        <name>[4Fe-4S] cluster</name>
        <dbReference type="ChEBI" id="CHEBI:49883"/>
    </cofactor>
</comment>
<keyword evidence="3" id="KW-0479">Metal-binding</keyword>
<accession>A0A4R2PVP3</accession>
<proteinExistence type="predicted"/>
<reference evidence="7 8" key="1">
    <citation type="submission" date="2019-03" db="EMBL/GenBank/DDBJ databases">
        <title>Genomic Encyclopedia of Type Strains, Phase IV (KMG-IV): sequencing the most valuable type-strain genomes for metagenomic binning, comparative biology and taxonomic classification.</title>
        <authorList>
            <person name="Goeker M."/>
        </authorList>
    </citation>
    <scope>NUCLEOTIDE SEQUENCE [LARGE SCALE GENOMIC DNA]</scope>
    <source>
        <strain evidence="7 8">DSM 2132</strain>
    </source>
</reference>
<dbReference type="InParanoid" id="A0A4R2PVP3"/>
<keyword evidence="5" id="KW-0411">Iron-sulfur</keyword>
<dbReference type="GO" id="GO:0051536">
    <property type="term" value="F:iron-sulfur cluster binding"/>
    <property type="evidence" value="ECO:0007669"/>
    <property type="project" value="UniProtKB-KW"/>
</dbReference>
<dbReference type="OrthoDB" id="9792276at2"/>
<dbReference type="AlphaFoldDB" id="A0A4R2PVP3"/>
<dbReference type="InterPro" id="IPR013785">
    <property type="entry name" value="Aldolase_TIM"/>
</dbReference>
<evidence type="ECO:0000256" key="3">
    <source>
        <dbReference type="ARBA" id="ARBA00022723"/>
    </source>
</evidence>
<evidence type="ECO:0000313" key="7">
    <source>
        <dbReference type="EMBL" id="TCP38221.1"/>
    </source>
</evidence>
<comment type="caution">
    <text evidence="7">The sequence shown here is derived from an EMBL/GenBank/DDBJ whole genome shotgun (WGS) entry which is preliminary data.</text>
</comment>
<evidence type="ECO:0000256" key="4">
    <source>
        <dbReference type="ARBA" id="ARBA00023004"/>
    </source>
</evidence>
<gene>
    <name evidence="7" type="ORF">EV659_101119</name>
</gene>
<dbReference type="InterPro" id="IPR058240">
    <property type="entry name" value="rSAM_sf"/>
</dbReference>
<dbReference type="SUPFAM" id="SSF102114">
    <property type="entry name" value="Radical SAM enzymes"/>
    <property type="match status" value="1"/>
</dbReference>
<evidence type="ECO:0000313" key="8">
    <source>
        <dbReference type="Proteomes" id="UP000295399"/>
    </source>
</evidence>
<dbReference type="PANTHER" id="PTHR11228">
    <property type="entry name" value="RADICAL SAM DOMAIN PROTEIN"/>
    <property type="match status" value="1"/>
</dbReference>
<name>A0A4R2PVP3_RHOSA</name>
<dbReference type="GO" id="GO:0046872">
    <property type="term" value="F:metal ion binding"/>
    <property type="evidence" value="ECO:0007669"/>
    <property type="project" value="UniProtKB-KW"/>
</dbReference>
<keyword evidence="2" id="KW-0949">S-adenosyl-L-methionine</keyword>
<evidence type="ECO:0000256" key="1">
    <source>
        <dbReference type="ARBA" id="ARBA00001966"/>
    </source>
</evidence>
<dbReference type="GO" id="GO:0003824">
    <property type="term" value="F:catalytic activity"/>
    <property type="evidence" value="ECO:0007669"/>
    <property type="project" value="InterPro"/>
</dbReference>
<protein>
    <submittedName>
        <fullName evidence="7">MoaA/NifB/PqqE/SkfB family radical SAM enzyme</fullName>
    </submittedName>
</protein>
<keyword evidence="8" id="KW-1185">Reference proteome</keyword>
<dbReference type="SFLD" id="SFLDS00029">
    <property type="entry name" value="Radical_SAM"/>
    <property type="match status" value="1"/>
</dbReference>
<organism evidence="7 8">
    <name type="scientific">Rhodothalassium salexigens DSM 2132</name>
    <dbReference type="NCBI Taxonomy" id="1188247"/>
    <lineage>
        <taxon>Bacteria</taxon>
        <taxon>Pseudomonadati</taxon>
        <taxon>Pseudomonadota</taxon>
        <taxon>Alphaproteobacteria</taxon>
        <taxon>Rhodothalassiales</taxon>
        <taxon>Rhodothalassiaceae</taxon>
        <taxon>Rhodothalassium</taxon>
    </lineage>
</organism>
<feature type="domain" description="Radical SAM core" evidence="6">
    <location>
        <begin position="10"/>
        <end position="230"/>
    </location>
</feature>
<evidence type="ECO:0000256" key="5">
    <source>
        <dbReference type="ARBA" id="ARBA00023014"/>
    </source>
</evidence>
<dbReference type="EMBL" id="SLXO01000001">
    <property type="protein sequence ID" value="TCP38221.1"/>
    <property type="molecule type" value="Genomic_DNA"/>
</dbReference>
<dbReference type="SFLD" id="SFLDG01067">
    <property type="entry name" value="SPASM/twitch_domain_containing"/>
    <property type="match status" value="1"/>
</dbReference>
<sequence>MLPGATIEDFSAPLFIAWQLTNRCSGRCMACCEESGPDKGWPDELTRDETVRVAQEIVDAGIPYVAFGGGEPMGVPHVWDIFETLNKGGAALKIETDGQYIDAEAVQRLKDLRVDNAQISVDGGTPEAHARMRPGSATFEQATNALKLLAEGGIPAEWVFVPTRHNLDEAVAAYDKAVEIGCHAFVTGPLMRIGRAAFDWANMAPDADDWQRTVEALEARARVHGQDTTRLSIYPWDIESEIQQRLDSPQAMMLIVPNGRAKLLNALPFAPGDLRRQTILEAWESYKRGWRSPEVADFIKRCKTEPDLLKHANETWAVAGA</sequence>
<dbReference type="InterPro" id="IPR050377">
    <property type="entry name" value="Radical_SAM_PqqE_MftC-like"/>
</dbReference>
<dbReference type="Pfam" id="PF04055">
    <property type="entry name" value="Radical_SAM"/>
    <property type="match status" value="1"/>
</dbReference>
<dbReference type="CDD" id="cd01335">
    <property type="entry name" value="Radical_SAM"/>
    <property type="match status" value="1"/>
</dbReference>
<keyword evidence="4" id="KW-0408">Iron</keyword>
<dbReference type="PANTHER" id="PTHR11228:SF7">
    <property type="entry name" value="PQQA PEPTIDE CYCLASE"/>
    <property type="match status" value="1"/>
</dbReference>
<dbReference type="InterPro" id="IPR007197">
    <property type="entry name" value="rSAM"/>
</dbReference>
<dbReference type="Proteomes" id="UP000295399">
    <property type="component" value="Unassembled WGS sequence"/>
</dbReference>
<dbReference type="RefSeq" id="WP_132706510.1">
    <property type="nucleotide sequence ID" value="NZ_JACIGF010000001.1"/>
</dbReference>
<dbReference type="PROSITE" id="PS51918">
    <property type="entry name" value="RADICAL_SAM"/>
    <property type="match status" value="1"/>
</dbReference>
<dbReference type="Gene3D" id="3.20.20.70">
    <property type="entry name" value="Aldolase class I"/>
    <property type="match status" value="1"/>
</dbReference>
<evidence type="ECO:0000259" key="6">
    <source>
        <dbReference type="PROSITE" id="PS51918"/>
    </source>
</evidence>
<evidence type="ECO:0000256" key="2">
    <source>
        <dbReference type="ARBA" id="ARBA00022691"/>
    </source>
</evidence>